<proteinExistence type="predicted"/>
<reference evidence="2 3" key="2">
    <citation type="submission" date="2018-11" db="EMBL/GenBank/DDBJ databases">
        <authorList>
            <consortium name="Pathogen Informatics"/>
        </authorList>
    </citation>
    <scope>NUCLEOTIDE SEQUENCE [LARGE SCALE GENOMIC DNA]</scope>
    <source>
        <strain evidence="2">Dakar</strain>
        <strain evidence="3">Dakar, Senegal</strain>
    </source>
</reference>
<dbReference type="Proteomes" id="UP000279833">
    <property type="component" value="Unassembled WGS sequence"/>
</dbReference>
<accession>A0A183JNU2</accession>
<evidence type="ECO:0000313" key="2">
    <source>
        <dbReference type="EMBL" id="VDO88549.1"/>
    </source>
</evidence>
<evidence type="ECO:0000313" key="3">
    <source>
        <dbReference type="Proteomes" id="UP000279833"/>
    </source>
</evidence>
<dbReference type="AlphaFoldDB" id="A0A183JNU2"/>
<gene>
    <name evidence="2" type="ORF">SCUD_LOCUS4378</name>
</gene>
<dbReference type="STRING" id="6186.A0A183JNU2"/>
<keyword evidence="3" id="KW-1185">Reference proteome</keyword>
<dbReference type="WBParaSite" id="SCUD_0000437801-mRNA-1">
    <property type="protein sequence ID" value="SCUD_0000437801-mRNA-1"/>
    <property type="gene ID" value="SCUD_0000437801"/>
</dbReference>
<dbReference type="EMBL" id="UZAK01005759">
    <property type="protein sequence ID" value="VDO88549.1"/>
    <property type="molecule type" value="Genomic_DNA"/>
</dbReference>
<name>A0A183JNU2_9TREM</name>
<sequence>MFYRSLGCPIFSNQTSYPKTRLLIPKDVNFAYSEGLSNVTSLSDLSNNHYNQGIYELSPCILGLTSKQCQARNGVLGRGSKSIDETNLQLRWEKLRAEQEAREVMEKRLQDMQRLMQENEEAFARTQTVLEQYECKVNELNAQLEEEKNARKQLENLQYYLEEANRKLGLVRFDEHSKITFVFPFIFDLVSDDNRSCLIVEQLNPFDSKSPNCIFILPVSNY</sequence>
<organism evidence="4">
    <name type="scientific">Schistosoma curassoni</name>
    <dbReference type="NCBI Taxonomy" id="6186"/>
    <lineage>
        <taxon>Eukaryota</taxon>
        <taxon>Metazoa</taxon>
        <taxon>Spiralia</taxon>
        <taxon>Lophotrochozoa</taxon>
        <taxon>Platyhelminthes</taxon>
        <taxon>Trematoda</taxon>
        <taxon>Digenea</taxon>
        <taxon>Strigeidida</taxon>
        <taxon>Schistosomatoidea</taxon>
        <taxon>Schistosomatidae</taxon>
        <taxon>Schistosoma</taxon>
    </lineage>
</organism>
<evidence type="ECO:0000256" key="1">
    <source>
        <dbReference type="SAM" id="Coils"/>
    </source>
</evidence>
<feature type="coiled-coil region" evidence="1">
    <location>
        <begin position="95"/>
        <end position="167"/>
    </location>
</feature>
<evidence type="ECO:0000313" key="4">
    <source>
        <dbReference type="WBParaSite" id="SCUD_0000437801-mRNA-1"/>
    </source>
</evidence>
<protein>
    <submittedName>
        <fullName evidence="4">Microtub_bd domain-containing protein</fullName>
    </submittedName>
</protein>
<keyword evidence="1" id="KW-0175">Coiled coil</keyword>
<reference evidence="4" key="1">
    <citation type="submission" date="2016-06" db="UniProtKB">
        <authorList>
            <consortium name="WormBaseParasite"/>
        </authorList>
    </citation>
    <scope>IDENTIFICATION</scope>
</reference>